<dbReference type="OrthoDB" id="1668162at2759"/>
<keyword evidence="5" id="KW-1185">Reference proteome</keyword>
<dbReference type="AlphaFoldDB" id="A0A3P8G6H2"/>
<dbReference type="GO" id="GO:0016477">
    <property type="term" value="P:cell migration"/>
    <property type="evidence" value="ECO:0007669"/>
    <property type="project" value="TreeGrafter"/>
</dbReference>
<name>A0A3P8G6H2_9TREM</name>
<dbReference type="InterPro" id="IPR015425">
    <property type="entry name" value="FH2_Formin"/>
</dbReference>
<accession>A0A3P8G6H2</accession>
<gene>
    <name evidence="4" type="ORF">ECPE_LOCUS8759</name>
</gene>
<dbReference type="PROSITE" id="PS51444">
    <property type="entry name" value="FH2"/>
    <property type="match status" value="1"/>
</dbReference>
<evidence type="ECO:0000313" key="4">
    <source>
        <dbReference type="EMBL" id="VDP84142.1"/>
    </source>
</evidence>
<feature type="region of interest" description="Disordered" evidence="2">
    <location>
        <begin position="129"/>
        <end position="158"/>
    </location>
</feature>
<evidence type="ECO:0000256" key="2">
    <source>
        <dbReference type="SAM" id="MobiDB-lite"/>
    </source>
</evidence>
<organism evidence="4 5">
    <name type="scientific">Echinostoma caproni</name>
    <dbReference type="NCBI Taxonomy" id="27848"/>
    <lineage>
        <taxon>Eukaryota</taxon>
        <taxon>Metazoa</taxon>
        <taxon>Spiralia</taxon>
        <taxon>Lophotrochozoa</taxon>
        <taxon>Platyhelminthes</taxon>
        <taxon>Trematoda</taxon>
        <taxon>Digenea</taxon>
        <taxon>Plagiorchiida</taxon>
        <taxon>Echinostomata</taxon>
        <taxon>Echinostomatoidea</taxon>
        <taxon>Echinostomatidae</taxon>
        <taxon>Echinostoma</taxon>
    </lineage>
</organism>
<dbReference type="GO" id="GO:0008360">
    <property type="term" value="P:regulation of cell shape"/>
    <property type="evidence" value="ECO:0007669"/>
    <property type="project" value="TreeGrafter"/>
</dbReference>
<dbReference type="SUPFAM" id="SSF101447">
    <property type="entry name" value="Formin homology 2 domain (FH2 domain)"/>
    <property type="match status" value="1"/>
</dbReference>
<reference evidence="4 5" key="1">
    <citation type="submission" date="2018-11" db="EMBL/GenBank/DDBJ databases">
        <authorList>
            <consortium name="Pathogen Informatics"/>
        </authorList>
    </citation>
    <scope>NUCLEOTIDE SEQUENCE [LARGE SCALE GENOMIC DNA]</scope>
    <source>
        <strain evidence="4 5">Egypt</strain>
    </source>
</reference>
<protein>
    <recommendedName>
        <fullName evidence="3">FH2 domain-containing protein</fullName>
    </recommendedName>
</protein>
<evidence type="ECO:0000256" key="1">
    <source>
        <dbReference type="ARBA" id="ARBA00023449"/>
    </source>
</evidence>
<comment type="similarity">
    <text evidence="1">Belongs to the formin homology family.</text>
</comment>
<feature type="domain" description="FH2" evidence="3">
    <location>
        <begin position="1"/>
        <end position="133"/>
    </location>
</feature>
<dbReference type="GO" id="GO:0051015">
    <property type="term" value="F:actin filament binding"/>
    <property type="evidence" value="ECO:0007669"/>
    <property type="project" value="TreeGrafter"/>
</dbReference>
<dbReference type="InterPro" id="IPR043592">
    <property type="entry name" value="FMNL_animal"/>
</dbReference>
<sequence>MLNFYEELGDVATAAKVPMETLTSDVAALVAGMDQADRETIVAGPVGTPERLTEFVTTNKARVDSIQQQAEKAKTLFAQTIEWFGEAQNKPSPEVFFGLIARFVENFKKAVADNEKRRRADALRMLTAATEDTSSSSTLPSLPNAPITRKPKDRHLAHEARVAKRRFKNRTRQITGDGMMDEILAGLVSQPLQAEVHPRRIRASDDA</sequence>
<feature type="compositionally biased region" description="Low complexity" evidence="2">
    <location>
        <begin position="129"/>
        <end position="142"/>
    </location>
</feature>
<dbReference type="PANTHER" id="PTHR45857">
    <property type="entry name" value="FORMIN-LIKE PROTEIN"/>
    <property type="match status" value="1"/>
</dbReference>
<dbReference type="Pfam" id="PF02181">
    <property type="entry name" value="FH2"/>
    <property type="match status" value="1"/>
</dbReference>
<dbReference type="Gene3D" id="1.20.58.2220">
    <property type="entry name" value="Formin, FH2 domain"/>
    <property type="match status" value="1"/>
</dbReference>
<dbReference type="GO" id="GO:0030866">
    <property type="term" value="P:cortical actin cytoskeleton organization"/>
    <property type="evidence" value="ECO:0007669"/>
    <property type="project" value="TreeGrafter"/>
</dbReference>
<dbReference type="PANTHER" id="PTHR45857:SF8">
    <property type="entry name" value="FORMIN-HOMOLOGY AND ZINC FINGER DOMAINS PROTEIN 1"/>
    <property type="match status" value="1"/>
</dbReference>
<proteinExistence type="inferred from homology"/>
<dbReference type="Proteomes" id="UP000272942">
    <property type="component" value="Unassembled WGS sequence"/>
</dbReference>
<dbReference type="InterPro" id="IPR042201">
    <property type="entry name" value="FH2_Formin_sf"/>
</dbReference>
<dbReference type="EMBL" id="UZAN01046429">
    <property type="protein sequence ID" value="VDP84142.1"/>
    <property type="molecule type" value="Genomic_DNA"/>
</dbReference>
<evidence type="ECO:0000259" key="3">
    <source>
        <dbReference type="PROSITE" id="PS51444"/>
    </source>
</evidence>
<dbReference type="GO" id="GO:0005829">
    <property type="term" value="C:cytosol"/>
    <property type="evidence" value="ECO:0007669"/>
    <property type="project" value="TreeGrafter"/>
</dbReference>
<evidence type="ECO:0000313" key="5">
    <source>
        <dbReference type="Proteomes" id="UP000272942"/>
    </source>
</evidence>